<dbReference type="RefSeq" id="WP_380432668.1">
    <property type="nucleotide sequence ID" value="NZ_JBHSAC010000080.1"/>
</dbReference>
<protein>
    <submittedName>
        <fullName evidence="1">Uncharacterized protein</fullName>
    </submittedName>
</protein>
<evidence type="ECO:0000313" key="2">
    <source>
        <dbReference type="Proteomes" id="UP001595901"/>
    </source>
</evidence>
<dbReference type="EMBL" id="JBHSAC010000080">
    <property type="protein sequence ID" value="MFC3932920.1"/>
    <property type="molecule type" value="Genomic_DNA"/>
</dbReference>
<comment type="caution">
    <text evidence="1">The sequence shown here is derived from an EMBL/GenBank/DDBJ whole genome shotgun (WGS) entry which is preliminary data.</text>
</comment>
<sequence>MYEKKLINWLFNINDINSKLLLFFIGDYGVLDKNCLKDADMIFPEILIELDDKDNDIVKQLKLKLYQEIMEVNTLKSKDFIFTYLKDRLEYDFVSKKKINLEIDYSLLDTKLRLDDLYQLLYISRYNNQKNYNEEKLCEILSAYSVYFARHYQLKELSLCIIIATDYPDLFPNTFYRDSWNFLISNQTNEGYFGYKNPFISEPKTDREKLLDSFYCYYALSELKKL</sequence>
<name>A0ABV8D3P8_9STRE</name>
<dbReference type="Proteomes" id="UP001595901">
    <property type="component" value="Unassembled WGS sequence"/>
</dbReference>
<proteinExistence type="predicted"/>
<keyword evidence="2" id="KW-1185">Reference proteome</keyword>
<reference evidence="2" key="1">
    <citation type="journal article" date="2019" name="Int. J. Syst. Evol. Microbiol.">
        <title>The Global Catalogue of Microorganisms (GCM) 10K type strain sequencing project: providing services to taxonomists for standard genome sequencing and annotation.</title>
        <authorList>
            <consortium name="The Broad Institute Genomics Platform"/>
            <consortium name="The Broad Institute Genome Sequencing Center for Infectious Disease"/>
            <person name="Wu L."/>
            <person name="Ma J."/>
        </authorList>
    </citation>
    <scope>NUCLEOTIDE SEQUENCE [LARGE SCALE GENOMIC DNA]</scope>
    <source>
        <strain evidence="2">CCUG 58728</strain>
    </source>
</reference>
<organism evidence="1 2">
    <name type="scientific">Streptococcus dentapri</name>
    <dbReference type="NCBI Taxonomy" id="573564"/>
    <lineage>
        <taxon>Bacteria</taxon>
        <taxon>Bacillati</taxon>
        <taxon>Bacillota</taxon>
        <taxon>Bacilli</taxon>
        <taxon>Lactobacillales</taxon>
        <taxon>Streptococcaceae</taxon>
        <taxon>Streptococcus</taxon>
    </lineage>
</organism>
<accession>A0ABV8D3P8</accession>
<gene>
    <name evidence="1" type="ORF">ACFOSE_09185</name>
</gene>
<evidence type="ECO:0000313" key="1">
    <source>
        <dbReference type="EMBL" id="MFC3932920.1"/>
    </source>
</evidence>